<proteinExistence type="predicted"/>
<name>A0ABN7V5E1_GIGMA</name>
<organism evidence="1 2">
    <name type="scientific">Gigaspora margarita</name>
    <dbReference type="NCBI Taxonomy" id="4874"/>
    <lineage>
        <taxon>Eukaryota</taxon>
        <taxon>Fungi</taxon>
        <taxon>Fungi incertae sedis</taxon>
        <taxon>Mucoromycota</taxon>
        <taxon>Glomeromycotina</taxon>
        <taxon>Glomeromycetes</taxon>
        <taxon>Diversisporales</taxon>
        <taxon>Gigasporaceae</taxon>
        <taxon>Gigaspora</taxon>
    </lineage>
</organism>
<keyword evidence="2" id="KW-1185">Reference proteome</keyword>
<feature type="non-terminal residue" evidence="1">
    <location>
        <position position="67"/>
    </location>
</feature>
<reference evidence="1 2" key="1">
    <citation type="submission" date="2021-06" db="EMBL/GenBank/DDBJ databases">
        <authorList>
            <person name="Kallberg Y."/>
            <person name="Tangrot J."/>
            <person name="Rosling A."/>
        </authorList>
    </citation>
    <scope>NUCLEOTIDE SEQUENCE [LARGE SCALE GENOMIC DNA]</scope>
    <source>
        <strain evidence="1 2">120-4 pot B 10/14</strain>
    </source>
</reference>
<dbReference type="Proteomes" id="UP000789901">
    <property type="component" value="Unassembled WGS sequence"/>
</dbReference>
<comment type="caution">
    <text evidence="1">The sequence shown here is derived from an EMBL/GenBank/DDBJ whole genome shotgun (WGS) entry which is preliminary data.</text>
</comment>
<accession>A0ABN7V5E1</accession>
<dbReference type="EMBL" id="CAJVQB010009155">
    <property type="protein sequence ID" value="CAG8727292.1"/>
    <property type="molecule type" value="Genomic_DNA"/>
</dbReference>
<sequence>MKKAFNLVLNFGFKEELINMITLFVNQKIFIENINNETAYIRYAMNPQNSNLRIPLSNIDPNNSYAM</sequence>
<protein>
    <submittedName>
        <fullName evidence="1">29907_t:CDS:1</fullName>
    </submittedName>
</protein>
<evidence type="ECO:0000313" key="2">
    <source>
        <dbReference type="Proteomes" id="UP000789901"/>
    </source>
</evidence>
<evidence type="ECO:0000313" key="1">
    <source>
        <dbReference type="EMBL" id="CAG8727292.1"/>
    </source>
</evidence>
<gene>
    <name evidence="1" type="ORF">GMARGA_LOCUS14044</name>
</gene>